<dbReference type="HOGENOM" id="CLU_1320393_0_0_12"/>
<comment type="caution">
    <text evidence="2">The sequence shown here is derived from an EMBL/GenBank/DDBJ whole genome shotgun (WGS) entry which is preliminary data.</text>
</comment>
<name>A0A0E2E702_TREDN</name>
<dbReference type="PATRIC" id="fig|999432.5.peg.565"/>
<organism evidence="2">
    <name type="scientific">Treponema denticola H-22</name>
    <dbReference type="NCBI Taxonomy" id="999432"/>
    <lineage>
        <taxon>Bacteria</taxon>
        <taxon>Pseudomonadati</taxon>
        <taxon>Spirochaetota</taxon>
        <taxon>Spirochaetia</taxon>
        <taxon>Spirochaetales</taxon>
        <taxon>Treponemataceae</taxon>
        <taxon>Treponema</taxon>
    </lineage>
</organism>
<evidence type="ECO:0000256" key="1">
    <source>
        <dbReference type="SAM" id="SignalP"/>
    </source>
</evidence>
<protein>
    <recommendedName>
        <fullName evidence="3">DUF4136 domain-containing protein</fullName>
    </recommendedName>
</protein>
<feature type="chain" id="PRO_5002393518" description="DUF4136 domain-containing protein" evidence="1">
    <location>
        <begin position="20"/>
        <end position="208"/>
    </location>
</feature>
<keyword evidence="1" id="KW-0732">Signal</keyword>
<dbReference type="Proteomes" id="UP000011705">
    <property type="component" value="Chromosome"/>
</dbReference>
<sequence>MKKLLLVIILLFLTSCATTKISSFINPDIDISNYKNILVFGNIRDIEIRKTLESDIVSAFIENNLNCISSINIFSPLKDYSEQEREEILIKNNIDGIITVCIISAGENSAYIPQQTYTNYSSQYVNGQLISIPYTATSGGYSVSYPKANFEITLTDIASGKLAYKATANSEGDEFSDMKTISRSLAKEIVKEYISLISGKNNKPFDEN</sequence>
<feature type="signal peptide" evidence="1">
    <location>
        <begin position="1"/>
        <end position="19"/>
    </location>
</feature>
<dbReference type="AlphaFoldDB" id="A0A0E2E702"/>
<evidence type="ECO:0000313" key="2">
    <source>
        <dbReference type="EMBL" id="EMB35404.1"/>
    </source>
</evidence>
<dbReference type="EMBL" id="AGDV01000004">
    <property type="protein sequence ID" value="EMB35404.1"/>
    <property type="molecule type" value="Genomic_DNA"/>
</dbReference>
<dbReference type="PROSITE" id="PS51257">
    <property type="entry name" value="PROKAR_LIPOPROTEIN"/>
    <property type="match status" value="1"/>
</dbReference>
<gene>
    <name evidence="2" type="ORF">HMPREF9726_00545</name>
</gene>
<reference evidence="2" key="1">
    <citation type="submission" date="2012-01" db="EMBL/GenBank/DDBJ databases">
        <title>The Genome Sequence of Treponema denticola H-22.</title>
        <authorList>
            <consortium name="The Broad Institute Genome Sequencing Platform"/>
            <person name="Earl A."/>
            <person name="Ward D."/>
            <person name="Feldgarden M."/>
            <person name="Gevers D."/>
            <person name="Blanton J.M."/>
            <person name="Fenno C.J."/>
            <person name="Baranova O.V."/>
            <person name="Mathney J."/>
            <person name="Dewhirst F.E."/>
            <person name="Izard J."/>
            <person name="Young S.K."/>
            <person name="Zeng Q."/>
            <person name="Gargeya S."/>
            <person name="Fitzgerald M."/>
            <person name="Haas B."/>
            <person name="Abouelleil A."/>
            <person name="Alvarado L."/>
            <person name="Arachchi H.M."/>
            <person name="Berlin A."/>
            <person name="Chapman S.B."/>
            <person name="Gearin G."/>
            <person name="Goldberg J."/>
            <person name="Griggs A."/>
            <person name="Gujja S."/>
            <person name="Hansen M."/>
            <person name="Heiman D."/>
            <person name="Howarth C."/>
            <person name="Larimer J."/>
            <person name="Lui A."/>
            <person name="MacDonald P.J.P."/>
            <person name="McCowen C."/>
            <person name="Montmayeur A."/>
            <person name="Murphy C."/>
            <person name="Neiman D."/>
            <person name="Pearson M."/>
            <person name="Priest M."/>
            <person name="Roberts A."/>
            <person name="Saif S."/>
            <person name="Shea T."/>
            <person name="Sisk P."/>
            <person name="Stolte C."/>
            <person name="Sykes S."/>
            <person name="Wortman J."/>
            <person name="Nusbaum C."/>
            <person name="Birren B."/>
        </authorList>
    </citation>
    <scope>NUCLEOTIDE SEQUENCE [LARGE SCALE GENOMIC DNA]</scope>
    <source>
        <strain evidence="2">H-22</strain>
    </source>
</reference>
<evidence type="ECO:0008006" key="3">
    <source>
        <dbReference type="Google" id="ProtNLM"/>
    </source>
</evidence>
<accession>A0A0E2E702</accession>
<dbReference type="RefSeq" id="WP_002683241.1">
    <property type="nucleotide sequence ID" value="NZ_CM001795.1"/>
</dbReference>
<proteinExistence type="predicted"/>